<comment type="caution">
    <text evidence="1">The sequence shown here is derived from an EMBL/GenBank/DDBJ whole genome shotgun (WGS) entry which is preliminary data.</text>
</comment>
<dbReference type="AlphaFoldDB" id="A0A5S5CBR9"/>
<evidence type="ECO:0000313" key="2">
    <source>
        <dbReference type="Proteomes" id="UP000324376"/>
    </source>
</evidence>
<keyword evidence="2" id="KW-1185">Reference proteome</keyword>
<sequence length="41" mass="4966">MKEQYTILDIHELRRKIRDLITFVILESNNFDGADQKKIFI</sequence>
<accession>A0A5S5CBR9</accession>
<dbReference type="Proteomes" id="UP000324376">
    <property type="component" value="Unassembled WGS sequence"/>
</dbReference>
<gene>
    <name evidence="1" type="ORF">BD809_102163</name>
</gene>
<dbReference type="EMBL" id="VNHU01000002">
    <property type="protein sequence ID" value="TYP75952.1"/>
    <property type="molecule type" value="Genomic_DNA"/>
</dbReference>
<protein>
    <submittedName>
        <fullName evidence="1">Uncharacterized protein</fullName>
    </submittedName>
</protein>
<proteinExistence type="predicted"/>
<evidence type="ECO:0000313" key="1">
    <source>
        <dbReference type="EMBL" id="TYP75952.1"/>
    </source>
</evidence>
<organism evidence="1 2">
    <name type="scientific">Aquimarina intermedia</name>
    <dbReference type="NCBI Taxonomy" id="350814"/>
    <lineage>
        <taxon>Bacteria</taxon>
        <taxon>Pseudomonadati</taxon>
        <taxon>Bacteroidota</taxon>
        <taxon>Flavobacteriia</taxon>
        <taxon>Flavobacteriales</taxon>
        <taxon>Flavobacteriaceae</taxon>
        <taxon>Aquimarina</taxon>
    </lineage>
</organism>
<reference evidence="1 2" key="1">
    <citation type="submission" date="2019-07" db="EMBL/GenBank/DDBJ databases">
        <title>Genomic Encyclopedia of Archaeal and Bacterial Type Strains, Phase II (KMG-II): from individual species to whole genera.</title>
        <authorList>
            <person name="Goeker M."/>
        </authorList>
    </citation>
    <scope>NUCLEOTIDE SEQUENCE [LARGE SCALE GENOMIC DNA]</scope>
    <source>
        <strain evidence="1 2">DSM 17527</strain>
    </source>
</reference>
<dbReference type="RefSeq" id="WP_262712874.1">
    <property type="nucleotide sequence ID" value="NZ_VNHU01000002.1"/>
</dbReference>
<name>A0A5S5CBR9_9FLAO</name>